<keyword evidence="4" id="KW-1133">Transmembrane helix</keyword>
<proteinExistence type="predicted"/>
<keyword evidence="3" id="KW-0812">Transmembrane</keyword>
<protein>
    <recommendedName>
        <fullName evidence="7">Single Cache domain-containing protein</fullName>
    </recommendedName>
</protein>
<dbReference type="OrthoDB" id="7475012at2"/>
<dbReference type="EMBL" id="RXMA01000021">
    <property type="protein sequence ID" value="RTR17088.1"/>
    <property type="molecule type" value="Genomic_DNA"/>
</dbReference>
<feature type="domain" description="Single Cache" evidence="7">
    <location>
        <begin position="21"/>
        <end position="105"/>
    </location>
</feature>
<evidence type="ECO:0000256" key="4">
    <source>
        <dbReference type="ARBA" id="ARBA00022989"/>
    </source>
</evidence>
<name>A0A3S0JFY3_9PROT</name>
<evidence type="ECO:0000259" key="7">
    <source>
        <dbReference type="SMART" id="SM01049"/>
    </source>
</evidence>
<comment type="subcellular location">
    <subcellularLocation>
        <location evidence="1">Cell membrane</location>
        <topology evidence="1">Multi-pass membrane protein</topology>
    </subcellularLocation>
</comment>
<evidence type="ECO:0000256" key="1">
    <source>
        <dbReference type="ARBA" id="ARBA00004651"/>
    </source>
</evidence>
<evidence type="ECO:0000256" key="2">
    <source>
        <dbReference type="ARBA" id="ARBA00022475"/>
    </source>
</evidence>
<keyword evidence="6" id="KW-0732">Signal</keyword>
<accession>A0A3S0JFY3</accession>
<dbReference type="GO" id="GO:0005886">
    <property type="term" value="C:plasma membrane"/>
    <property type="evidence" value="ECO:0007669"/>
    <property type="project" value="UniProtKB-SubCell"/>
</dbReference>
<evidence type="ECO:0000256" key="5">
    <source>
        <dbReference type="ARBA" id="ARBA00023136"/>
    </source>
</evidence>
<keyword evidence="2" id="KW-1003">Cell membrane</keyword>
<feature type="chain" id="PRO_5018760935" description="Single Cache domain-containing protein" evidence="6">
    <location>
        <begin position="24"/>
        <end position="153"/>
    </location>
</feature>
<evidence type="ECO:0000313" key="9">
    <source>
        <dbReference type="Proteomes" id="UP000277007"/>
    </source>
</evidence>
<gene>
    <name evidence="8" type="ORF">EJ903_19190</name>
</gene>
<dbReference type="InterPro" id="IPR033480">
    <property type="entry name" value="sCache_2"/>
</dbReference>
<dbReference type="RefSeq" id="WP_126618463.1">
    <property type="nucleotide sequence ID" value="NZ_JBHUCY010000019.1"/>
</dbReference>
<comment type="caution">
    <text evidence="8">The sequence shown here is derived from an EMBL/GenBank/DDBJ whole genome shotgun (WGS) entry which is preliminary data.</text>
</comment>
<dbReference type="Pfam" id="PF17200">
    <property type="entry name" value="sCache_2"/>
    <property type="match status" value="1"/>
</dbReference>
<evidence type="ECO:0000256" key="3">
    <source>
        <dbReference type="ARBA" id="ARBA00022692"/>
    </source>
</evidence>
<keyword evidence="9" id="KW-1185">Reference proteome</keyword>
<evidence type="ECO:0000256" key="6">
    <source>
        <dbReference type="SAM" id="SignalP"/>
    </source>
</evidence>
<reference evidence="8 9" key="1">
    <citation type="submission" date="2018-12" db="EMBL/GenBank/DDBJ databases">
        <authorList>
            <person name="Yang Y."/>
        </authorList>
    </citation>
    <scope>NUCLEOTIDE SEQUENCE [LARGE SCALE GENOMIC DNA]</scope>
    <source>
        <strain evidence="8 9">L-25-5w-1</strain>
    </source>
</reference>
<evidence type="ECO:0000313" key="8">
    <source>
        <dbReference type="EMBL" id="RTR17088.1"/>
    </source>
</evidence>
<dbReference type="AlphaFoldDB" id="A0A3S0JFY3"/>
<keyword evidence="5" id="KW-0472">Membrane</keyword>
<feature type="signal peptide" evidence="6">
    <location>
        <begin position="1"/>
        <end position="23"/>
    </location>
</feature>
<organism evidence="8 9">
    <name type="scientific">Azospirillum griseum</name>
    <dbReference type="NCBI Taxonomy" id="2496639"/>
    <lineage>
        <taxon>Bacteria</taxon>
        <taxon>Pseudomonadati</taxon>
        <taxon>Pseudomonadota</taxon>
        <taxon>Alphaproteobacteria</taxon>
        <taxon>Rhodospirillales</taxon>
        <taxon>Azospirillaceae</taxon>
        <taxon>Azospirillum</taxon>
    </lineage>
</organism>
<dbReference type="Gene3D" id="3.30.450.20">
    <property type="entry name" value="PAS domain"/>
    <property type="match status" value="1"/>
</dbReference>
<sequence>MKRPFSILAPMLFGFAAALPANAATSGTKEEAVALMGRAVERIQQVGVDQAYKEFSDPKGSFVDRDLYVFCLNMDGVMLTHGSNRALIGLNQKTLKDSDGKTFIAEFLRVASTTGEGWVDYRWANPQTKKIGSKSSFVKKVGNDMCAVGVYLK</sequence>
<dbReference type="SMART" id="SM01049">
    <property type="entry name" value="Cache_2"/>
    <property type="match status" value="1"/>
</dbReference>
<dbReference type="Proteomes" id="UP000277007">
    <property type="component" value="Unassembled WGS sequence"/>
</dbReference>